<dbReference type="AlphaFoldDB" id="A0A212S223"/>
<proteinExistence type="predicted"/>
<accession>A0A212S223</accession>
<sequence>MERPRLRQWPTVTAANPARQGPTEAADPDASGHRAENVVFLAISRDEDDVAFLHAGDKLAADNPSGAPGWRPMSELAPNLPGIPAVDQVVCRDPIIARTLFGSPQSCSWWRRPFPDHAFQLQVTILQGQ</sequence>
<feature type="region of interest" description="Disordered" evidence="1">
    <location>
        <begin position="1"/>
        <end position="32"/>
    </location>
</feature>
<gene>
    <name evidence="2" type="ORF">SAMN07250955_12038</name>
</gene>
<reference evidence="2 3" key="1">
    <citation type="submission" date="2017-06" db="EMBL/GenBank/DDBJ databases">
        <authorList>
            <person name="Kim H.J."/>
            <person name="Triplett B.A."/>
        </authorList>
    </citation>
    <scope>NUCLEOTIDE SEQUENCE [LARGE SCALE GENOMIC DNA]</scope>
    <source>
        <strain evidence="2 3">B29T1</strain>
    </source>
</reference>
<organism evidence="2 3">
    <name type="scientific">Arboricoccus pini</name>
    <dbReference type="NCBI Taxonomy" id="1963835"/>
    <lineage>
        <taxon>Bacteria</taxon>
        <taxon>Pseudomonadati</taxon>
        <taxon>Pseudomonadota</taxon>
        <taxon>Alphaproteobacteria</taxon>
        <taxon>Geminicoccales</taxon>
        <taxon>Geminicoccaceae</taxon>
        <taxon>Arboricoccus</taxon>
    </lineage>
</organism>
<dbReference type="EMBL" id="FYEH01000020">
    <property type="protein sequence ID" value="SNB79158.1"/>
    <property type="molecule type" value="Genomic_DNA"/>
</dbReference>
<keyword evidence="3" id="KW-1185">Reference proteome</keyword>
<evidence type="ECO:0000313" key="3">
    <source>
        <dbReference type="Proteomes" id="UP000197065"/>
    </source>
</evidence>
<evidence type="ECO:0000256" key="1">
    <source>
        <dbReference type="SAM" id="MobiDB-lite"/>
    </source>
</evidence>
<protein>
    <submittedName>
        <fullName evidence="2">Uncharacterized protein</fullName>
    </submittedName>
</protein>
<name>A0A212S223_9PROT</name>
<dbReference type="Proteomes" id="UP000197065">
    <property type="component" value="Unassembled WGS sequence"/>
</dbReference>
<evidence type="ECO:0000313" key="2">
    <source>
        <dbReference type="EMBL" id="SNB79158.1"/>
    </source>
</evidence>